<evidence type="ECO:0000256" key="2">
    <source>
        <dbReference type="SAM" id="Phobius"/>
    </source>
</evidence>
<reference evidence="3" key="2">
    <citation type="submission" date="2023-06" db="EMBL/GenBank/DDBJ databases">
        <authorList>
            <consortium name="Lawrence Berkeley National Laboratory"/>
            <person name="Haridas S."/>
            <person name="Hensen N."/>
            <person name="Bonometti L."/>
            <person name="Westerberg I."/>
            <person name="Brannstrom I.O."/>
            <person name="Guillou S."/>
            <person name="Cros-Aarteil S."/>
            <person name="Calhoun S."/>
            <person name="Kuo A."/>
            <person name="Mondo S."/>
            <person name="Pangilinan J."/>
            <person name="Riley R."/>
            <person name="Labutti K."/>
            <person name="Andreopoulos B."/>
            <person name="Lipzen A."/>
            <person name="Chen C."/>
            <person name="Yanf M."/>
            <person name="Daum C."/>
            <person name="Ng V."/>
            <person name="Clum A."/>
            <person name="Steindorff A."/>
            <person name="Ohm R."/>
            <person name="Martin F."/>
            <person name="Silar P."/>
            <person name="Natvig D."/>
            <person name="Lalanne C."/>
            <person name="Gautier V."/>
            <person name="Ament-Velasquez S.L."/>
            <person name="Kruys A."/>
            <person name="Hutchinson M.I."/>
            <person name="Powell A.J."/>
            <person name="Barry K."/>
            <person name="Miller A.N."/>
            <person name="Grigoriev I.V."/>
            <person name="Debuchy R."/>
            <person name="Gladieux P."/>
            <person name="Thoren M.H."/>
            <person name="Johannesson H."/>
        </authorList>
    </citation>
    <scope>NUCLEOTIDE SEQUENCE</scope>
    <source>
        <strain evidence="3">CBS 168.71</strain>
    </source>
</reference>
<keyword evidence="2" id="KW-0812">Transmembrane</keyword>
<evidence type="ECO:0000313" key="4">
    <source>
        <dbReference type="Proteomes" id="UP001278766"/>
    </source>
</evidence>
<keyword evidence="4" id="KW-1185">Reference proteome</keyword>
<name>A0AAE0HG96_9PEZI</name>
<dbReference type="RefSeq" id="XP_062659547.1">
    <property type="nucleotide sequence ID" value="XM_062803856.1"/>
</dbReference>
<evidence type="ECO:0000256" key="1">
    <source>
        <dbReference type="SAM" id="MobiDB-lite"/>
    </source>
</evidence>
<feature type="transmembrane region" description="Helical" evidence="2">
    <location>
        <begin position="9"/>
        <end position="30"/>
    </location>
</feature>
<organism evidence="3 4">
    <name type="scientific">Chaetomium fimeti</name>
    <dbReference type="NCBI Taxonomy" id="1854472"/>
    <lineage>
        <taxon>Eukaryota</taxon>
        <taxon>Fungi</taxon>
        <taxon>Dikarya</taxon>
        <taxon>Ascomycota</taxon>
        <taxon>Pezizomycotina</taxon>
        <taxon>Sordariomycetes</taxon>
        <taxon>Sordariomycetidae</taxon>
        <taxon>Sordariales</taxon>
        <taxon>Chaetomiaceae</taxon>
        <taxon>Chaetomium</taxon>
    </lineage>
</organism>
<keyword evidence="2" id="KW-0472">Membrane</keyword>
<dbReference type="AlphaFoldDB" id="A0AAE0HG96"/>
<accession>A0AAE0HG96</accession>
<keyword evidence="2" id="KW-1133">Transmembrane helix</keyword>
<reference evidence="3" key="1">
    <citation type="journal article" date="2023" name="Mol. Phylogenet. Evol.">
        <title>Genome-scale phylogeny and comparative genomics of the fungal order Sordariales.</title>
        <authorList>
            <person name="Hensen N."/>
            <person name="Bonometti L."/>
            <person name="Westerberg I."/>
            <person name="Brannstrom I.O."/>
            <person name="Guillou S."/>
            <person name="Cros-Aarteil S."/>
            <person name="Calhoun S."/>
            <person name="Haridas S."/>
            <person name="Kuo A."/>
            <person name="Mondo S."/>
            <person name="Pangilinan J."/>
            <person name="Riley R."/>
            <person name="LaButti K."/>
            <person name="Andreopoulos B."/>
            <person name="Lipzen A."/>
            <person name="Chen C."/>
            <person name="Yan M."/>
            <person name="Daum C."/>
            <person name="Ng V."/>
            <person name="Clum A."/>
            <person name="Steindorff A."/>
            <person name="Ohm R.A."/>
            <person name="Martin F."/>
            <person name="Silar P."/>
            <person name="Natvig D.O."/>
            <person name="Lalanne C."/>
            <person name="Gautier V."/>
            <person name="Ament-Velasquez S.L."/>
            <person name="Kruys A."/>
            <person name="Hutchinson M.I."/>
            <person name="Powell A.J."/>
            <person name="Barry K."/>
            <person name="Miller A.N."/>
            <person name="Grigoriev I.V."/>
            <person name="Debuchy R."/>
            <person name="Gladieux P."/>
            <person name="Hiltunen Thoren M."/>
            <person name="Johannesson H."/>
        </authorList>
    </citation>
    <scope>NUCLEOTIDE SEQUENCE</scope>
    <source>
        <strain evidence="3">CBS 168.71</strain>
    </source>
</reference>
<evidence type="ECO:0000313" key="3">
    <source>
        <dbReference type="EMBL" id="KAK3296033.1"/>
    </source>
</evidence>
<proteinExistence type="predicted"/>
<dbReference type="GeneID" id="87840804"/>
<feature type="compositionally biased region" description="Low complexity" evidence="1">
    <location>
        <begin position="57"/>
        <end position="66"/>
    </location>
</feature>
<dbReference type="Proteomes" id="UP001278766">
    <property type="component" value="Unassembled WGS sequence"/>
</dbReference>
<feature type="region of interest" description="Disordered" evidence="1">
    <location>
        <begin position="56"/>
        <end position="76"/>
    </location>
</feature>
<comment type="caution">
    <text evidence="3">The sequence shown here is derived from an EMBL/GenBank/DDBJ whole genome shotgun (WGS) entry which is preliminary data.</text>
</comment>
<sequence length="76" mass="8928">MLPVFFSSVFLFLVVMSVMCRVVLVMWWAWCEPQFACWSPFSEDRLRSPPIPGLVDVRPIPRGRGVPPERETRQYQ</sequence>
<gene>
    <name evidence="3" type="ORF">B0H64DRAFT_397180</name>
</gene>
<feature type="compositionally biased region" description="Basic and acidic residues" evidence="1">
    <location>
        <begin position="67"/>
        <end position="76"/>
    </location>
</feature>
<protein>
    <submittedName>
        <fullName evidence="3">Uncharacterized protein</fullName>
    </submittedName>
</protein>
<dbReference type="EMBL" id="JAUEPN010000004">
    <property type="protein sequence ID" value="KAK3296033.1"/>
    <property type="molecule type" value="Genomic_DNA"/>
</dbReference>